<dbReference type="Proteomes" id="UP000002281">
    <property type="component" value="Chromosome 3"/>
</dbReference>
<dbReference type="GeneTree" id="ENSGT00940000166528"/>
<dbReference type="GO" id="GO:0003735">
    <property type="term" value="F:structural constituent of ribosome"/>
    <property type="evidence" value="ECO:0007669"/>
    <property type="project" value="InterPro"/>
</dbReference>
<dbReference type="PANTHER" id="PTHR11722:SF0">
    <property type="entry name" value="LARGE RIBOSOMAL SUBUNIT PROTEIN EL13"/>
    <property type="match status" value="1"/>
</dbReference>
<feature type="compositionally biased region" description="Basic and acidic residues" evidence="6">
    <location>
        <begin position="52"/>
        <end position="63"/>
    </location>
</feature>
<feature type="region of interest" description="Disordered" evidence="6">
    <location>
        <begin position="129"/>
        <end position="174"/>
    </location>
</feature>
<proteinExistence type="evidence at protein level"/>
<reference evidence="7 8" key="1">
    <citation type="journal article" date="2009" name="Science">
        <title>Genome sequence, comparative analysis, and population genetics of the domestic horse.</title>
        <authorList>
            <consortium name="Broad Institute Genome Sequencing Platform"/>
            <consortium name="Broad Institute Whole Genome Assembly Team"/>
            <person name="Wade C.M."/>
            <person name="Giulotto E."/>
            <person name="Sigurdsson S."/>
            <person name="Zoli M."/>
            <person name="Gnerre S."/>
            <person name="Imsland F."/>
            <person name="Lear T.L."/>
            <person name="Adelson D.L."/>
            <person name="Bailey E."/>
            <person name="Bellone R.R."/>
            <person name="Bloecker H."/>
            <person name="Distl O."/>
            <person name="Edgar R.C."/>
            <person name="Garber M."/>
            <person name="Leeb T."/>
            <person name="Mauceli E."/>
            <person name="MacLeod J.N."/>
            <person name="Penedo M.C.T."/>
            <person name="Raison J.M."/>
            <person name="Sharpe T."/>
            <person name="Vogel J."/>
            <person name="Andersson L."/>
            <person name="Antczak D.F."/>
            <person name="Biagi T."/>
            <person name="Binns M.M."/>
            <person name="Chowdhary B.P."/>
            <person name="Coleman S.J."/>
            <person name="Della Valle G."/>
            <person name="Fryc S."/>
            <person name="Guerin G."/>
            <person name="Hasegawa T."/>
            <person name="Hill E.W."/>
            <person name="Jurka J."/>
            <person name="Kiialainen A."/>
            <person name="Lindgren G."/>
            <person name="Liu J."/>
            <person name="Magnani E."/>
            <person name="Mickelson J.R."/>
            <person name="Murray J."/>
            <person name="Nergadze S.G."/>
            <person name="Onofrio R."/>
            <person name="Pedroni S."/>
            <person name="Piras M.F."/>
            <person name="Raudsepp T."/>
            <person name="Rocchi M."/>
            <person name="Roeed K.H."/>
            <person name="Ryder O.A."/>
            <person name="Searle S."/>
            <person name="Skow L."/>
            <person name="Swinburne J.E."/>
            <person name="Syvaenen A.C."/>
            <person name="Tozaki T."/>
            <person name="Valberg S.J."/>
            <person name="Vaudin M."/>
            <person name="White J.R."/>
            <person name="Zody M.C."/>
            <person name="Lander E.S."/>
            <person name="Lindblad-Toh K."/>
        </authorList>
    </citation>
    <scope>NUCLEOTIDE SEQUENCE [LARGE SCALE GENOMIC DNA]</scope>
    <source>
        <strain evidence="7 8">Thoroughbred</strain>
    </source>
</reference>
<evidence type="ECO:0000256" key="1">
    <source>
        <dbReference type="ARBA" id="ARBA00005640"/>
    </source>
</evidence>
<keyword evidence="8" id="KW-1185">Reference proteome</keyword>
<evidence type="ECO:0000256" key="5">
    <source>
        <dbReference type="ARBA" id="ARBA00035321"/>
    </source>
</evidence>
<organism evidence="7 8">
    <name type="scientific">Equus caballus</name>
    <name type="common">Horse</name>
    <dbReference type="NCBI Taxonomy" id="9796"/>
    <lineage>
        <taxon>Eukaryota</taxon>
        <taxon>Metazoa</taxon>
        <taxon>Chordata</taxon>
        <taxon>Craniata</taxon>
        <taxon>Vertebrata</taxon>
        <taxon>Euteleostomi</taxon>
        <taxon>Mammalia</taxon>
        <taxon>Eutheria</taxon>
        <taxon>Laurasiatheria</taxon>
        <taxon>Perissodactyla</taxon>
        <taxon>Equidae</taxon>
        <taxon>Equus</taxon>
    </lineage>
</organism>
<reference evidence="7" key="2">
    <citation type="submission" date="2025-08" db="UniProtKB">
        <authorList>
            <consortium name="Ensembl"/>
        </authorList>
    </citation>
    <scope>IDENTIFICATION</scope>
    <source>
        <strain evidence="7">Thoroughbred</strain>
    </source>
</reference>
<feature type="region of interest" description="Disordered" evidence="6">
    <location>
        <begin position="29"/>
        <end position="116"/>
    </location>
</feature>
<evidence type="ECO:0000256" key="4">
    <source>
        <dbReference type="ARBA" id="ARBA00035216"/>
    </source>
</evidence>
<accession>A0A9L0SII4</accession>
<dbReference type="Ensembl" id="ENSECAT00000134431.1">
    <property type="protein sequence ID" value="ENSECAP00000075904.1"/>
    <property type="gene ID" value="ENSECAG00000011670.4"/>
</dbReference>
<evidence type="ECO:0000256" key="6">
    <source>
        <dbReference type="SAM" id="MobiDB-lite"/>
    </source>
</evidence>
<comment type="similarity">
    <text evidence="1">Belongs to the eukaryotic ribosomal protein eL13 family.</text>
</comment>
<dbReference type="GO" id="GO:0006412">
    <property type="term" value="P:translation"/>
    <property type="evidence" value="ECO:0007669"/>
    <property type="project" value="InterPro"/>
</dbReference>
<reference evidence="7" key="3">
    <citation type="submission" date="2025-09" db="UniProtKB">
        <authorList>
            <consortium name="Ensembl"/>
        </authorList>
    </citation>
    <scope>IDENTIFICATION</scope>
    <source>
        <strain evidence="7">Thoroughbred</strain>
    </source>
</reference>
<evidence type="ECO:0000256" key="2">
    <source>
        <dbReference type="ARBA" id="ARBA00022980"/>
    </source>
</evidence>
<dbReference type="InterPro" id="IPR001380">
    <property type="entry name" value="Ribosomal_eL13"/>
</dbReference>
<protein>
    <recommendedName>
        <fullName evidence="4">Large ribosomal subunit protein eL13</fullName>
    </recommendedName>
    <alternativeName>
        <fullName evidence="5">60S ribosomal protein L13</fullName>
    </alternativeName>
</protein>
<keyword evidence="2" id="KW-0689">Ribosomal protein</keyword>
<keyword evidence="3" id="KW-0687">Ribonucleoprotein</keyword>
<evidence type="ECO:0000313" key="7">
    <source>
        <dbReference type="Ensembl" id="ENSECAP00000075904.1"/>
    </source>
</evidence>
<feature type="compositionally biased region" description="Basic and acidic residues" evidence="6">
    <location>
        <begin position="129"/>
        <end position="143"/>
    </location>
</feature>
<keyword evidence="9" id="KW-1267">Proteomics identification</keyword>
<dbReference type="AlphaFoldDB" id="A0A9L0SII4"/>
<dbReference type="GO" id="GO:1990904">
    <property type="term" value="C:ribonucleoprotein complex"/>
    <property type="evidence" value="ECO:0007669"/>
    <property type="project" value="UniProtKB-KW"/>
</dbReference>
<gene>
    <name evidence="7" type="primary">RPL13</name>
</gene>
<dbReference type="PANTHER" id="PTHR11722">
    <property type="entry name" value="60S RIBOSOMAL PROTEIN L13"/>
    <property type="match status" value="1"/>
</dbReference>
<dbReference type="Pfam" id="PF01294">
    <property type="entry name" value="Ribosomal_L13e"/>
    <property type="match status" value="1"/>
</dbReference>
<name>A0A9L0SII4_HORSE</name>
<dbReference type="GO" id="GO:0005840">
    <property type="term" value="C:ribosome"/>
    <property type="evidence" value="ECO:0007669"/>
    <property type="project" value="UniProtKB-KW"/>
</dbReference>
<evidence type="ECO:0000256" key="3">
    <source>
        <dbReference type="ARBA" id="ARBA00023274"/>
    </source>
</evidence>
<evidence type="ECO:0000313" key="8">
    <source>
        <dbReference type="Proteomes" id="UP000002281"/>
    </source>
</evidence>
<sequence>MAPSRNGMILKPHFHKDWQRRVATWFNQPARKIRRRKARQGLQPGGAAGGRHPQEGGPDHRDLGGPQEAEQVHRVPAGQRAAAEGVPLQAHPLPQEALGPQEGGQLGGRTQIGHPADRTGYAYTERLQEGEGQSHHGRGEELQGLRQPPHGPRQRPALWHPGKKGQGGRRAGCGKEKIKPCGQLAINLRSPRDIRLRNGLWPGEMFCCKGSLQAWQGTKVLLQGSPETGLHLAFCISEPFD</sequence>
<evidence type="ECO:0007829" key="9">
    <source>
        <dbReference type="PeptideAtlas" id="A0A9L0SII4"/>
    </source>
</evidence>